<evidence type="ECO:0000313" key="1">
    <source>
        <dbReference type="EMBL" id="PAF24045.1"/>
    </source>
</evidence>
<organism evidence="1 2">
    <name type="scientific">Shouchella clausii</name>
    <name type="common">Alkalihalobacillus clausii</name>
    <dbReference type="NCBI Taxonomy" id="79880"/>
    <lineage>
        <taxon>Bacteria</taxon>
        <taxon>Bacillati</taxon>
        <taxon>Bacillota</taxon>
        <taxon>Bacilli</taxon>
        <taxon>Bacillales</taxon>
        <taxon>Bacillaceae</taxon>
        <taxon>Shouchella</taxon>
    </lineage>
</organism>
<accession>A0A268RUV7</accession>
<dbReference type="RefSeq" id="WP_094425699.1">
    <property type="nucleotide sequence ID" value="NZ_CP019985.1"/>
</dbReference>
<evidence type="ECO:0000313" key="2">
    <source>
        <dbReference type="Proteomes" id="UP000216133"/>
    </source>
</evidence>
<comment type="caution">
    <text evidence="1">The sequence shown here is derived from an EMBL/GenBank/DDBJ whole genome shotgun (WGS) entry which is preliminary data.</text>
</comment>
<gene>
    <name evidence="1" type="ORF">CHH61_20700</name>
</gene>
<dbReference type="Gene3D" id="1.25.40.10">
    <property type="entry name" value="Tetratricopeptide repeat domain"/>
    <property type="match status" value="1"/>
</dbReference>
<reference evidence="1 2" key="1">
    <citation type="submission" date="2017-07" db="EMBL/GenBank/DDBJ databases">
        <title>Isolation and whole genome analysis of endospore-forming bacteria from heroin.</title>
        <authorList>
            <person name="Kalinowski J."/>
            <person name="Ahrens B."/>
            <person name="Al-Dilaimi A."/>
            <person name="Winkler A."/>
            <person name="Wibberg D."/>
            <person name="Schleenbecker U."/>
            <person name="Ruckert C."/>
            <person name="Wolfel R."/>
            <person name="Grass G."/>
        </authorList>
    </citation>
    <scope>NUCLEOTIDE SEQUENCE [LARGE SCALE GENOMIC DNA]</scope>
    <source>
        <strain evidence="1 2">7523-2</strain>
    </source>
</reference>
<protein>
    <submittedName>
        <fullName evidence="1">Uncharacterized protein</fullName>
    </submittedName>
</protein>
<sequence>MNAGRNSEIGKKVAQLYRCIVKRHVQQAAILIEELDVCFKELLHDDKMVAYYNLVCFRYQMMLEQLQEPYKLEALVDHLQSDFLLNYYYYFFSGQYAFYKVRNKLTETDRKRLPGEGRYE</sequence>
<dbReference type="GeneID" id="86927543"/>
<dbReference type="EMBL" id="NPBS01000129">
    <property type="protein sequence ID" value="PAF24045.1"/>
    <property type="molecule type" value="Genomic_DNA"/>
</dbReference>
<proteinExistence type="predicted"/>
<dbReference type="AlphaFoldDB" id="A0A268RUV7"/>
<dbReference type="Proteomes" id="UP000216133">
    <property type="component" value="Unassembled WGS sequence"/>
</dbReference>
<dbReference type="InterPro" id="IPR011990">
    <property type="entry name" value="TPR-like_helical_dom_sf"/>
</dbReference>
<dbReference type="Pfam" id="PF18801">
    <property type="entry name" value="RapH_N"/>
    <property type="match status" value="1"/>
</dbReference>
<name>A0A268RUV7_SHOCL</name>